<dbReference type="PANTHER" id="PTHR32178">
    <property type="entry name" value="FAM187"/>
    <property type="match status" value="1"/>
</dbReference>
<keyword evidence="3 8" id="KW-0812">Transmembrane</keyword>
<dbReference type="SUPFAM" id="SSF48726">
    <property type="entry name" value="Immunoglobulin"/>
    <property type="match status" value="2"/>
</dbReference>
<sequence>MTPSSFFSFSFTLLNLAPHEFSPVWKVPLHQLETMFFCLAFILFYQSPLDAFEIAEKVGIFEDKICPAFLVFESVAYLTDMTFELPCHCKPEQISSVVWYYQKRLSSRFTQVLTDFKGSTVIDSEAVLSGSDLLQRFSIRMFSLIVFQARAQDSGHYICGTHDHQYFYGYYVDMQQSKGAHLVFKDQNSHTQEDLITNEFVAFTTFWEWTLCDRCSVRGEQRRLGLCYIRSDYLYPRYLFNEDNVASCGSGAVPSRFKTYLAHRKPEILVRSCTAPCYVASNGLMGAKPHLAVAWDKNDERMYLTQYLVGVNKSMRVYIDLGNHLNIRYVQRNDRAIYYCWLQGKRQAGFRLEVTRDPKRLRKLTDQESIFAMKIIGLGILCYAAVFMLVHCLKCFVYNFKCLPF</sequence>
<dbReference type="Pfam" id="PF07686">
    <property type="entry name" value="V-set"/>
    <property type="match status" value="1"/>
</dbReference>
<reference evidence="10" key="1">
    <citation type="submission" date="2025-08" db="UniProtKB">
        <authorList>
            <consortium name="Ensembl"/>
        </authorList>
    </citation>
    <scope>IDENTIFICATION</scope>
</reference>
<gene>
    <name evidence="10" type="primary">FAM187A</name>
</gene>
<dbReference type="InterPro" id="IPR039311">
    <property type="entry name" value="FAM187A/B"/>
</dbReference>
<proteinExistence type="inferred from homology"/>
<protein>
    <submittedName>
        <fullName evidence="10">Family with sequence similarity 187 member A</fullName>
    </submittedName>
</protein>
<dbReference type="Proteomes" id="UP000694569">
    <property type="component" value="Unplaced"/>
</dbReference>
<dbReference type="AlphaFoldDB" id="A0A8C5QGT7"/>
<evidence type="ECO:0000256" key="2">
    <source>
        <dbReference type="ARBA" id="ARBA00008727"/>
    </source>
</evidence>
<evidence type="ECO:0000313" key="11">
    <source>
        <dbReference type="Proteomes" id="UP000694569"/>
    </source>
</evidence>
<dbReference type="GeneTree" id="ENSGT00530000063991"/>
<keyword evidence="11" id="KW-1185">Reference proteome</keyword>
<dbReference type="PANTHER" id="PTHR32178:SF7">
    <property type="entry name" value="IG-LIKE V-TYPE DOMAIN-CONTAINING PROTEIN FAM187A"/>
    <property type="match status" value="1"/>
</dbReference>
<keyword evidence="7" id="KW-0325">Glycoprotein</keyword>
<name>A0A8C5QGT7_9ANUR</name>
<dbReference type="InterPro" id="IPR036179">
    <property type="entry name" value="Ig-like_dom_sf"/>
</dbReference>
<dbReference type="InterPro" id="IPR007110">
    <property type="entry name" value="Ig-like_dom"/>
</dbReference>
<evidence type="ECO:0000259" key="9">
    <source>
        <dbReference type="PROSITE" id="PS50835"/>
    </source>
</evidence>
<evidence type="ECO:0000256" key="8">
    <source>
        <dbReference type="SAM" id="Phobius"/>
    </source>
</evidence>
<comment type="similarity">
    <text evidence="2">Belongs to the FAM187 family.</text>
</comment>
<evidence type="ECO:0000256" key="7">
    <source>
        <dbReference type="ARBA" id="ARBA00023180"/>
    </source>
</evidence>
<dbReference type="Ensembl" id="ENSLLET00000038007.1">
    <property type="protein sequence ID" value="ENSLLEP00000036598.1"/>
    <property type="gene ID" value="ENSLLEG00000023133.1"/>
</dbReference>
<dbReference type="Gene3D" id="2.60.40.10">
    <property type="entry name" value="Immunoglobulins"/>
    <property type="match status" value="1"/>
</dbReference>
<keyword evidence="6 8" id="KW-0472">Membrane</keyword>
<dbReference type="GO" id="GO:0016020">
    <property type="term" value="C:membrane"/>
    <property type="evidence" value="ECO:0007669"/>
    <property type="project" value="UniProtKB-SubCell"/>
</dbReference>
<evidence type="ECO:0000256" key="5">
    <source>
        <dbReference type="ARBA" id="ARBA00022989"/>
    </source>
</evidence>
<reference evidence="10" key="2">
    <citation type="submission" date="2025-09" db="UniProtKB">
        <authorList>
            <consortium name="Ensembl"/>
        </authorList>
    </citation>
    <scope>IDENTIFICATION</scope>
</reference>
<dbReference type="OrthoDB" id="9899560at2759"/>
<keyword evidence="5 8" id="KW-1133">Transmembrane helix</keyword>
<organism evidence="10 11">
    <name type="scientific">Leptobrachium leishanense</name>
    <name type="common">Leishan spiny toad</name>
    <dbReference type="NCBI Taxonomy" id="445787"/>
    <lineage>
        <taxon>Eukaryota</taxon>
        <taxon>Metazoa</taxon>
        <taxon>Chordata</taxon>
        <taxon>Craniata</taxon>
        <taxon>Vertebrata</taxon>
        <taxon>Euteleostomi</taxon>
        <taxon>Amphibia</taxon>
        <taxon>Batrachia</taxon>
        <taxon>Anura</taxon>
        <taxon>Pelobatoidea</taxon>
        <taxon>Megophryidae</taxon>
        <taxon>Leptobrachium</taxon>
    </lineage>
</organism>
<keyword evidence="4" id="KW-0732">Signal</keyword>
<evidence type="ECO:0000256" key="3">
    <source>
        <dbReference type="ARBA" id="ARBA00022692"/>
    </source>
</evidence>
<feature type="transmembrane region" description="Helical" evidence="8">
    <location>
        <begin position="370"/>
        <end position="390"/>
    </location>
</feature>
<evidence type="ECO:0000256" key="6">
    <source>
        <dbReference type="ARBA" id="ARBA00023136"/>
    </source>
</evidence>
<evidence type="ECO:0000256" key="1">
    <source>
        <dbReference type="ARBA" id="ARBA00004479"/>
    </source>
</evidence>
<dbReference type="InterPro" id="IPR003599">
    <property type="entry name" value="Ig_sub"/>
</dbReference>
<dbReference type="InterPro" id="IPR013783">
    <property type="entry name" value="Ig-like_fold"/>
</dbReference>
<comment type="subcellular location">
    <subcellularLocation>
        <location evidence="1">Membrane</location>
        <topology evidence="1">Single-pass type I membrane protein</topology>
    </subcellularLocation>
</comment>
<feature type="domain" description="Ig-like" evidence="9">
    <location>
        <begin position="254"/>
        <end position="340"/>
    </location>
</feature>
<accession>A0A8C5QGT7</accession>
<evidence type="ECO:0000256" key="4">
    <source>
        <dbReference type="ARBA" id="ARBA00022729"/>
    </source>
</evidence>
<dbReference type="SMART" id="SM00409">
    <property type="entry name" value="IG"/>
    <property type="match status" value="2"/>
</dbReference>
<evidence type="ECO:0000313" key="10">
    <source>
        <dbReference type="Ensembl" id="ENSLLEP00000036598.1"/>
    </source>
</evidence>
<dbReference type="PROSITE" id="PS50835">
    <property type="entry name" value="IG_LIKE"/>
    <property type="match status" value="1"/>
</dbReference>
<dbReference type="InterPro" id="IPR013106">
    <property type="entry name" value="Ig_V-set"/>
</dbReference>